<gene>
    <name evidence="1" type="ORF">MHI_LOCUS843904</name>
</gene>
<keyword evidence="2" id="KW-1185">Reference proteome</keyword>
<feature type="non-terminal residue" evidence="1">
    <location>
        <position position="52"/>
    </location>
</feature>
<evidence type="ECO:0000313" key="1">
    <source>
        <dbReference type="EMBL" id="CAD1479156.1"/>
    </source>
</evidence>
<proteinExistence type="predicted"/>
<reference evidence="1" key="1">
    <citation type="submission" date="2020-07" db="EMBL/GenBank/DDBJ databases">
        <authorList>
            <person name="Nazaruddin N."/>
        </authorList>
    </citation>
    <scope>NUCLEOTIDE SEQUENCE</scope>
</reference>
<organism evidence="1 2">
    <name type="scientific">Heterotrigona itama</name>
    <dbReference type="NCBI Taxonomy" id="395501"/>
    <lineage>
        <taxon>Eukaryota</taxon>
        <taxon>Metazoa</taxon>
        <taxon>Ecdysozoa</taxon>
        <taxon>Arthropoda</taxon>
        <taxon>Hexapoda</taxon>
        <taxon>Insecta</taxon>
        <taxon>Pterygota</taxon>
        <taxon>Neoptera</taxon>
        <taxon>Endopterygota</taxon>
        <taxon>Hymenoptera</taxon>
        <taxon>Apocrita</taxon>
        <taxon>Aculeata</taxon>
        <taxon>Apoidea</taxon>
        <taxon>Anthophila</taxon>
        <taxon>Apidae</taxon>
        <taxon>Heterotrigona</taxon>
    </lineage>
</organism>
<evidence type="ECO:0000313" key="2">
    <source>
        <dbReference type="Proteomes" id="UP000752696"/>
    </source>
</evidence>
<dbReference type="AlphaFoldDB" id="A0A6V7HG11"/>
<sequence>MRLVEGEVVEDGTRIASRHATRGMKIDQRTRCEDRDDASISKVVEWFRALAL</sequence>
<protein>
    <submittedName>
        <fullName evidence="1">Uncharacterized protein</fullName>
    </submittedName>
</protein>
<dbReference type="EMBL" id="CAJDYZ010011242">
    <property type="protein sequence ID" value="CAD1479156.1"/>
    <property type="molecule type" value="Genomic_DNA"/>
</dbReference>
<dbReference type="Proteomes" id="UP000752696">
    <property type="component" value="Unassembled WGS sequence"/>
</dbReference>
<dbReference type="OrthoDB" id="10550137at2759"/>
<comment type="caution">
    <text evidence="1">The sequence shown here is derived from an EMBL/GenBank/DDBJ whole genome shotgun (WGS) entry which is preliminary data.</text>
</comment>
<name>A0A6V7HG11_9HYME</name>
<accession>A0A6V7HG11</accession>